<proteinExistence type="predicted"/>
<dbReference type="AlphaFoldDB" id="A0A8B8AJW0"/>
<sequence>MTSVTSCPKNSTEVSEAAIRLGCGTDKYSNNQYVCLPNTEKTSLVEMCYNGVMGFYEKDPACLEIETTRRCYTLDRLCLKENYQKFIRKETTAEDDPVSVDVMIITLCVIIATAIAVCLILQRKKSYIYHKTILLREHSYRNM</sequence>
<gene>
    <name evidence="3" type="primary">LOC111102868</name>
</gene>
<keyword evidence="1" id="KW-0472">Membrane</keyword>
<evidence type="ECO:0000256" key="1">
    <source>
        <dbReference type="SAM" id="Phobius"/>
    </source>
</evidence>
<evidence type="ECO:0000313" key="2">
    <source>
        <dbReference type="Proteomes" id="UP000694844"/>
    </source>
</evidence>
<dbReference type="Proteomes" id="UP000694844">
    <property type="component" value="Chromosome 7"/>
</dbReference>
<keyword evidence="1" id="KW-1133">Transmembrane helix</keyword>
<evidence type="ECO:0000313" key="3">
    <source>
        <dbReference type="RefSeq" id="XP_022291496.1"/>
    </source>
</evidence>
<organism evidence="2 3">
    <name type="scientific">Crassostrea virginica</name>
    <name type="common">Eastern oyster</name>
    <dbReference type="NCBI Taxonomy" id="6565"/>
    <lineage>
        <taxon>Eukaryota</taxon>
        <taxon>Metazoa</taxon>
        <taxon>Spiralia</taxon>
        <taxon>Lophotrochozoa</taxon>
        <taxon>Mollusca</taxon>
        <taxon>Bivalvia</taxon>
        <taxon>Autobranchia</taxon>
        <taxon>Pteriomorphia</taxon>
        <taxon>Ostreida</taxon>
        <taxon>Ostreoidea</taxon>
        <taxon>Ostreidae</taxon>
        <taxon>Crassostrea</taxon>
    </lineage>
</organism>
<name>A0A8B8AJW0_CRAVI</name>
<dbReference type="GeneID" id="111102868"/>
<protein>
    <submittedName>
        <fullName evidence="3">Uncharacterized protein LOC111102868 isoform X2</fullName>
    </submittedName>
</protein>
<feature type="transmembrane region" description="Helical" evidence="1">
    <location>
        <begin position="102"/>
        <end position="121"/>
    </location>
</feature>
<dbReference type="RefSeq" id="XP_022291496.1">
    <property type="nucleotide sequence ID" value="XM_022435788.1"/>
</dbReference>
<keyword evidence="2" id="KW-1185">Reference proteome</keyword>
<accession>A0A8B8AJW0</accession>
<dbReference type="OrthoDB" id="6202893at2759"/>
<reference evidence="3" key="1">
    <citation type="submission" date="2025-08" db="UniProtKB">
        <authorList>
            <consortium name="RefSeq"/>
        </authorList>
    </citation>
    <scope>IDENTIFICATION</scope>
    <source>
        <tissue evidence="3">Whole sample</tissue>
    </source>
</reference>
<keyword evidence="1" id="KW-0812">Transmembrane</keyword>